<evidence type="ECO:0000256" key="2">
    <source>
        <dbReference type="PROSITE-ProRule" id="PRU00176"/>
    </source>
</evidence>
<feature type="region of interest" description="Disordered" evidence="3">
    <location>
        <begin position="750"/>
        <end position="851"/>
    </location>
</feature>
<dbReference type="SMART" id="SM00582">
    <property type="entry name" value="RPR"/>
    <property type="match status" value="1"/>
</dbReference>
<dbReference type="InterPro" id="IPR035009">
    <property type="entry name" value="SR140_RRM"/>
</dbReference>
<feature type="compositionally biased region" description="Acidic residues" evidence="3">
    <location>
        <begin position="682"/>
        <end position="701"/>
    </location>
</feature>
<dbReference type="InterPro" id="IPR035967">
    <property type="entry name" value="SWAP/Surp_sf"/>
</dbReference>
<feature type="compositionally biased region" description="Basic and acidic residues" evidence="3">
    <location>
        <begin position="841"/>
        <end position="851"/>
    </location>
</feature>
<feature type="region of interest" description="Disordered" evidence="3">
    <location>
        <begin position="893"/>
        <end position="986"/>
    </location>
</feature>
<evidence type="ECO:0000259" key="4">
    <source>
        <dbReference type="PROSITE" id="PS50102"/>
    </source>
</evidence>
<dbReference type="SUPFAM" id="SSF109905">
    <property type="entry name" value="Surp module (SWAP domain)"/>
    <property type="match status" value="1"/>
</dbReference>
<dbReference type="Proteomes" id="UP000694843">
    <property type="component" value="Unplaced"/>
</dbReference>
<dbReference type="PROSITE" id="PS50128">
    <property type="entry name" value="SURP"/>
    <property type="match status" value="1"/>
</dbReference>
<feature type="region of interest" description="Disordered" evidence="3">
    <location>
        <begin position="681"/>
        <end position="705"/>
    </location>
</feature>
<protein>
    <submittedName>
        <fullName evidence="8">U2 snRNP-associated SURP motif-containing protein-like</fullName>
    </submittedName>
</protein>
<evidence type="ECO:0000313" key="8">
    <source>
        <dbReference type="RefSeq" id="XP_018024960.1"/>
    </source>
</evidence>
<proteinExistence type="predicted"/>
<dbReference type="PROSITE" id="PS51391">
    <property type="entry name" value="CID"/>
    <property type="match status" value="1"/>
</dbReference>
<dbReference type="Gene3D" id="1.25.40.90">
    <property type="match status" value="1"/>
</dbReference>
<dbReference type="InterPro" id="IPR051485">
    <property type="entry name" value="SR-CTD_assoc_factor"/>
</dbReference>
<dbReference type="Gene3D" id="6.10.140.420">
    <property type="match status" value="1"/>
</dbReference>
<dbReference type="Pfam" id="PF04818">
    <property type="entry name" value="CID"/>
    <property type="match status" value="1"/>
</dbReference>
<feature type="compositionally biased region" description="Basic residues" evidence="3">
    <location>
        <begin position="959"/>
        <end position="986"/>
    </location>
</feature>
<evidence type="ECO:0000256" key="3">
    <source>
        <dbReference type="SAM" id="MobiDB-lite"/>
    </source>
</evidence>
<accession>A0A8B7PG45</accession>
<dbReference type="Pfam" id="PF08312">
    <property type="entry name" value="cwf21"/>
    <property type="match status" value="1"/>
</dbReference>
<evidence type="ECO:0000313" key="7">
    <source>
        <dbReference type="Proteomes" id="UP000694843"/>
    </source>
</evidence>
<feature type="compositionally biased region" description="Basic residues" evidence="3">
    <location>
        <begin position="937"/>
        <end position="953"/>
    </location>
</feature>
<feature type="compositionally biased region" description="Basic and acidic residues" evidence="3">
    <location>
        <begin position="8"/>
        <end position="20"/>
    </location>
</feature>
<dbReference type="SMART" id="SM00648">
    <property type="entry name" value="SWAP"/>
    <property type="match status" value="1"/>
</dbReference>
<dbReference type="PANTHER" id="PTHR23140:SF0">
    <property type="entry name" value="U2 SNRNP-ASSOCIATED SURP MOTIF-CONTAINING PROTEIN"/>
    <property type="match status" value="1"/>
</dbReference>
<evidence type="ECO:0000259" key="5">
    <source>
        <dbReference type="PROSITE" id="PS50128"/>
    </source>
</evidence>
<organism evidence="7 8">
    <name type="scientific">Hyalella azteca</name>
    <name type="common">Amphipod</name>
    <dbReference type="NCBI Taxonomy" id="294128"/>
    <lineage>
        <taxon>Eukaryota</taxon>
        <taxon>Metazoa</taxon>
        <taxon>Ecdysozoa</taxon>
        <taxon>Arthropoda</taxon>
        <taxon>Crustacea</taxon>
        <taxon>Multicrustacea</taxon>
        <taxon>Malacostraca</taxon>
        <taxon>Eumalacostraca</taxon>
        <taxon>Peracarida</taxon>
        <taxon>Amphipoda</taxon>
        <taxon>Senticaudata</taxon>
        <taxon>Talitrida</taxon>
        <taxon>Talitroidea</taxon>
        <taxon>Hyalellidae</taxon>
        <taxon>Hyalella</taxon>
    </lineage>
</organism>
<reference evidence="8" key="1">
    <citation type="submission" date="2025-08" db="UniProtKB">
        <authorList>
            <consortium name="RefSeq"/>
        </authorList>
    </citation>
    <scope>IDENTIFICATION</scope>
    <source>
        <tissue evidence="8">Whole organism</tissue>
    </source>
</reference>
<evidence type="ECO:0000259" key="6">
    <source>
        <dbReference type="PROSITE" id="PS51391"/>
    </source>
</evidence>
<dbReference type="InterPro" id="IPR008942">
    <property type="entry name" value="ENTH_VHS"/>
</dbReference>
<dbReference type="GO" id="GO:0005634">
    <property type="term" value="C:nucleus"/>
    <property type="evidence" value="ECO:0007669"/>
    <property type="project" value="TreeGrafter"/>
</dbReference>
<dbReference type="InterPro" id="IPR047488">
    <property type="entry name" value="SR140_cwf21"/>
</dbReference>
<dbReference type="Pfam" id="PF01805">
    <property type="entry name" value="Surp"/>
    <property type="match status" value="1"/>
</dbReference>
<sequence length="986" mass="111664">MASRAKTKKELDDERKKMEQEAAAQAYVEFMATFDESSAPKDKVWVKAGTFDAGSRREDNKDKGKLYKPMSKLAELAEKFSSAEKASQFKANLADRPDKPGKKKEKDKKKTNLELFKEELKMIQEERAERHRLKNIYQRDSGKSSRFEAPDVKIPGFMGLPSEEPNPGSFDPGDPCTTNLYLGNLSPKITEQRLMELFGRYGPLASIKIMWPRTDNEKSRGRNCGFVAYMNRKDGERALSNLNGKDIDGFEMKLGWGKAVPIPVHPIYVPPALMDLTLPPPPSGLPFNAQPDKRDLERVRELGQKLVSGTADEIAKAGNSLTLREEEKKTMDEILQRAVVKVVVPTERALLQLIHRTIEFVVREGPMFEAMIMNREISNPCYRFLFENQGPAHVYYRWKLFSILQGDSTSRWNMKPFRMFEGGSIWKPPPVDPFLQGMPEELVKQDQEEEEKNKRGSLSNAQRGRLEHMIRHLTPEREKVGEAMVWCIEHAEAAEEICQCLCEALTNNATPVTKKMARLYLVSDILHNCSVKVTNASFYRKGLQCKLQEIFEGLHNAHNIIESRLKAEQLKQRVLQCCRAWEDWAVYPPEFLISLQNIFLGLVKRSANNGIEPEVKPSESVERIAPRIVDDVDGIPLDDVDGVPLSDMDGSVFKDDLDGSPYKPNNTPLLKSSAAISALQGYDDDDEDDDIDGAPLDDDVDGVPLGPSRLVTTGTGPGFVPPKWESVSPKRVEAQAMTLSKWDTLEAQLETGRDSGSDSTPVYDQPGASPRTLESNDHRKSAVEDLDGIPIMYEDYKRKKRHTSSDEEDGRPMQDDGTKDNNSEYSEDSRGYDRLQSGEASEERRARLREVEVRVLQYQDELERGARPLKPGYTLAKQVQHYRHKLLRKIEKEEASSLSAAVAAVGSAAASSGGSGSERRHHKRRSSTPPQDDRSSVRNKRSRSPHKSRHRTRSPSSRRDRHRSRSPRKRRSHSRSPSRKHKKKRH</sequence>
<feature type="domain" description="RRM" evidence="4">
    <location>
        <begin position="178"/>
        <end position="259"/>
    </location>
</feature>
<dbReference type="PANTHER" id="PTHR23140">
    <property type="entry name" value="RNA PROCESSING PROTEIN LD23810P"/>
    <property type="match status" value="1"/>
</dbReference>
<dbReference type="InterPro" id="IPR012677">
    <property type="entry name" value="Nucleotide-bd_a/b_plait_sf"/>
</dbReference>
<dbReference type="Gene3D" id="1.10.10.790">
    <property type="entry name" value="Surp module"/>
    <property type="match status" value="1"/>
</dbReference>
<dbReference type="Pfam" id="PF00076">
    <property type="entry name" value="RRM_1"/>
    <property type="match status" value="1"/>
</dbReference>
<dbReference type="PROSITE" id="PS50102">
    <property type="entry name" value="RRM"/>
    <property type="match status" value="1"/>
</dbReference>
<feature type="domain" description="CID" evidence="6">
    <location>
        <begin position="458"/>
        <end position="603"/>
    </location>
</feature>
<dbReference type="RefSeq" id="XP_018024960.1">
    <property type="nucleotide sequence ID" value="XM_018169471.1"/>
</dbReference>
<dbReference type="SMART" id="SM00360">
    <property type="entry name" value="RRM"/>
    <property type="match status" value="1"/>
</dbReference>
<keyword evidence="7" id="KW-1185">Reference proteome</keyword>
<dbReference type="OMA" id="FKSRVCN"/>
<dbReference type="FunFam" id="3.30.70.330:FF:000177">
    <property type="entry name" value="U2 snRNP-associated SURP motif-containing protein-like isoform X2"/>
    <property type="match status" value="1"/>
</dbReference>
<name>A0A8B7PG45_HYAAZ</name>
<dbReference type="OrthoDB" id="377209at2759"/>
<dbReference type="KEGG" id="hazt:108680597"/>
<feature type="region of interest" description="Disordered" evidence="3">
    <location>
        <begin position="1"/>
        <end position="20"/>
    </location>
</feature>
<evidence type="ECO:0000256" key="1">
    <source>
        <dbReference type="ARBA" id="ARBA00022884"/>
    </source>
</evidence>
<dbReference type="CDD" id="cd12223">
    <property type="entry name" value="RRM_SR140"/>
    <property type="match status" value="1"/>
</dbReference>
<dbReference type="AlphaFoldDB" id="A0A8B7PG45"/>
<dbReference type="CDD" id="cd21370">
    <property type="entry name" value="cwf21_SR140"/>
    <property type="match status" value="1"/>
</dbReference>
<feature type="compositionally biased region" description="Low complexity" evidence="3">
    <location>
        <begin position="896"/>
        <end position="912"/>
    </location>
</feature>
<dbReference type="GeneID" id="108680597"/>
<feature type="region of interest" description="Disordered" evidence="3">
    <location>
        <begin position="86"/>
        <end position="110"/>
    </location>
</feature>
<dbReference type="GO" id="GO:0003723">
    <property type="term" value="F:RNA binding"/>
    <property type="evidence" value="ECO:0007669"/>
    <property type="project" value="UniProtKB-UniRule"/>
</dbReference>
<dbReference type="GO" id="GO:0006396">
    <property type="term" value="P:RNA processing"/>
    <property type="evidence" value="ECO:0007669"/>
    <property type="project" value="InterPro"/>
</dbReference>
<gene>
    <name evidence="8" type="primary">LOC108680597</name>
</gene>
<dbReference type="SUPFAM" id="SSF54928">
    <property type="entry name" value="RNA-binding domain, RBD"/>
    <property type="match status" value="1"/>
</dbReference>
<dbReference type="InterPro" id="IPR006569">
    <property type="entry name" value="CID_dom"/>
</dbReference>
<dbReference type="InterPro" id="IPR013170">
    <property type="entry name" value="mRNA_splic_Cwf21_dom"/>
</dbReference>
<dbReference type="InterPro" id="IPR000061">
    <property type="entry name" value="Surp"/>
</dbReference>
<dbReference type="Gene3D" id="3.30.70.330">
    <property type="match status" value="1"/>
</dbReference>
<feature type="compositionally biased region" description="Basic and acidic residues" evidence="3">
    <location>
        <begin position="774"/>
        <end position="783"/>
    </location>
</feature>
<feature type="compositionally biased region" description="Basic and acidic residues" evidence="3">
    <location>
        <begin position="810"/>
        <end position="833"/>
    </location>
</feature>
<keyword evidence="1 2" id="KW-0694">RNA-binding</keyword>
<dbReference type="InterPro" id="IPR035979">
    <property type="entry name" value="RBD_domain_sf"/>
</dbReference>
<dbReference type="InterPro" id="IPR000504">
    <property type="entry name" value="RRM_dom"/>
</dbReference>
<feature type="domain" description="SURP motif" evidence="5">
    <location>
        <begin position="353"/>
        <end position="396"/>
    </location>
</feature>
<dbReference type="SMART" id="SM01115">
    <property type="entry name" value="cwf21"/>
    <property type="match status" value="1"/>
</dbReference>
<dbReference type="SUPFAM" id="SSF48464">
    <property type="entry name" value="ENTH/VHS domain"/>
    <property type="match status" value="1"/>
</dbReference>